<dbReference type="OrthoDB" id="6232704at2"/>
<comment type="caution">
    <text evidence="1">The sequence shown here is derived from an EMBL/GenBank/DDBJ whole genome shotgun (WGS) entry which is preliminary data.</text>
</comment>
<dbReference type="Proteomes" id="UP000253250">
    <property type="component" value="Unassembled WGS sequence"/>
</dbReference>
<dbReference type="RefSeq" id="WP_147267203.1">
    <property type="nucleotide sequence ID" value="NZ_PSYR01000002.1"/>
</dbReference>
<dbReference type="AlphaFoldDB" id="A0A368HF96"/>
<protein>
    <submittedName>
        <fullName evidence="1">Uncharacterized protein</fullName>
    </submittedName>
</protein>
<proteinExistence type="predicted"/>
<dbReference type="EMBL" id="PSYR01000002">
    <property type="protein sequence ID" value="RCN57103.1"/>
    <property type="molecule type" value="Genomic_DNA"/>
</dbReference>
<sequence length="561" mass="55599">MRTSLKTQRGVSTLIMILAVGAALAASLYGAYSHLQASGRSQDTSSTRAQAQSYAEDALTASAEYFNMLFCGSPSATCASGAAGNLSATSVPAGLVVVDHAPANGNGGYYTATVVNNTFATNGDIEVDAVGTTPTGSAAIRAYLHAATIYTFTPLNYAFLINGSQVLTGNVSINTGTSSLTVVGNLGIQGSASVTGAAQATGTITDSTGKSCGATATCTQNIDASSVVSPSINTYNLTREANAILSVDAQGNPQVTFANDPGLTPTGTTSFASFPTSSAALCASGGTGCIAPPTDNNGQWEIKGTPNPAVLFFYGDLTVASGVIGDSTSGTPGYATLVATGNVDVKTLNDIVAYGQMPNVCNQAVIPVNVCPDGVNTTSPGEGTGPVANAVLLSGGTVDYPYSGGGTVYVAGAASTAIPAINATTETAASDTTQPSGTVTGYLCTSGGTTTGSAASCGSDATSGIITGGAVTLEGNSDLTGVVAAGESLTARGTGTITGMIDTANTNNTSTSTLGNNSSTNDINGNLKIRYAPGVSNATNFGGGGNTPEMAFVPLWQRFLY</sequence>
<reference evidence="1 2" key="1">
    <citation type="submission" date="2018-02" db="EMBL/GenBank/DDBJ databases">
        <title>Insights into the biology of acidophilic members of the Acidiferrobacteraceae family derived from comparative genomic analyses.</title>
        <authorList>
            <person name="Issotta F."/>
            <person name="Thyssen C."/>
            <person name="Mena C."/>
            <person name="Moya A."/>
            <person name="Bellenberg S."/>
            <person name="Sproer C."/>
            <person name="Covarrubias P.C."/>
            <person name="Sand W."/>
            <person name="Quatrini R."/>
            <person name="Vera M."/>
        </authorList>
    </citation>
    <scope>NUCLEOTIDE SEQUENCE [LARGE SCALE GENOMIC DNA]</scope>
    <source>
        <strain evidence="2">m-1</strain>
    </source>
</reference>
<organism evidence="1 2">
    <name type="scientific">Acidiferrobacter thiooxydans</name>
    <dbReference type="NCBI Taxonomy" id="163359"/>
    <lineage>
        <taxon>Bacteria</taxon>
        <taxon>Pseudomonadati</taxon>
        <taxon>Pseudomonadota</taxon>
        <taxon>Gammaproteobacteria</taxon>
        <taxon>Acidiferrobacterales</taxon>
        <taxon>Acidiferrobacteraceae</taxon>
        <taxon>Acidiferrobacter</taxon>
    </lineage>
</organism>
<name>A0A368HF96_9GAMM</name>
<gene>
    <name evidence="1" type="ORF">C4900_15445</name>
</gene>
<keyword evidence="2" id="KW-1185">Reference proteome</keyword>
<accession>A0A368HF96</accession>
<evidence type="ECO:0000313" key="2">
    <source>
        <dbReference type="Proteomes" id="UP000253250"/>
    </source>
</evidence>
<evidence type="ECO:0000313" key="1">
    <source>
        <dbReference type="EMBL" id="RCN57103.1"/>
    </source>
</evidence>